<dbReference type="OrthoDB" id="3045408at2759"/>
<organism evidence="2 3">
    <name type="scientific">Gymnopus androsaceus JB14</name>
    <dbReference type="NCBI Taxonomy" id="1447944"/>
    <lineage>
        <taxon>Eukaryota</taxon>
        <taxon>Fungi</taxon>
        <taxon>Dikarya</taxon>
        <taxon>Basidiomycota</taxon>
        <taxon>Agaricomycotina</taxon>
        <taxon>Agaricomycetes</taxon>
        <taxon>Agaricomycetidae</taxon>
        <taxon>Agaricales</taxon>
        <taxon>Marasmiineae</taxon>
        <taxon>Omphalotaceae</taxon>
        <taxon>Gymnopus</taxon>
    </lineage>
</organism>
<keyword evidence="3" id="KW-1185">Reference proteome</keyword>
<evidence type="ECO:0000313" key="3">
    <source>
        <dbReference type="Proteomes" id="UP000799118"/>
    </source>
</evidence>
<feature type="region of interest" description="Disordered" evidence="1">
    <location>
        <begin position="443"/>
        <end position="571"/>
    </location>
</feature>
<accession>A0A6A4IG27</accession>
<dbReference type="AlphaFoldDB" id="A0A6A4IG27"/>
<evidence type="ECO:0000313" key="2">
    <source>
        <dbReference type="EMBL" id="KAE9407724.1"/>
    </source>
</evidence>
<proteinExistence type="predicted"/>
<reference evidence="2" key="1">
    <citation type="journal article" date="2019" name="Environ. Microbiol.">
        <title>Fungal ecological strategies reflected in gene transcription - a case study of two litter decomposers.</title>
        <authorList>
            <person name="Barbi F."/>
            <person name="Kohler A."/>
            <person name="Barry K."/>
            <person name="Baskaran P."/>
            <person name="Daum C."/>
            <person name="Fauchery L."/>
            <person name="Ihrmark K."/>
            <person name="Kuo A."/>
            <person name="LaButti K."/>
            <person name="Lipzen A."/>
            <person name="Morin E."/>
            <person name="Grigoriev I.V."/>
            <person name="Henrissat B."/>
            <person name="Lindahl B."/>
            <person name="Martin F."/>
        </authorList>
    </citation>
    <scope>NUCLEOTIDE SEQUENCE</scope>
    <source>
        <strain evidence="2">JB14</strain>
    </source>
</reference>
<feature type="compositionally biased region" description="Acidic residues" evidence="1">
    <location>
        <begin position="518"/>
        <end position="530"/>
    </location>
</feature>
<feature type="compositionally biased region" description="Basic residues" evidence="1">
    <location>
        <begin position="1"/>
        <end position="13"/>
    </location>
</feature>
<name>A0A6A4IG27_9AGAR</name>
<gene>
    <name evidence="2" type="ORF">BT96DRAFT_986368</name>
</gene>
<dbReference type="Proteomes" id="UP000799118">
    <property type="component" value="Unassembled WGS sequence"/>
</dbReference>
<feature type="compositionally biased region" description="Acidic residues" evidence="1">
    <location>
        <begin position="497"/>
        <end position="510"/>
    </location>
</feature>
<sequence>MIRCLGKKQNRKRQREDESVSGSDSDGTPQPHRVAKRACREVSPSLPSKKKKEARHGFGSDPFHIKKTQLSTKEDPTLVNFKMAVEVHIHVMTGLYKADALPVSPTPQEIEAVEKKFKKSRDPYREIDQNMDKVNPKDKEVRKSLQQLRYECKEIRGGTYAAKIALIPDHSVHVILGMVKESGLAEWRPDILGVPDSFYNQLHKQAFMKCFEATVLNGGYRHLEVTFKHLDNIHLLGKLLNNYLFSFWRNLVKREAKEQGSVLRAIAKNKVYKRREIVRRGWNLRIQYLIAEPACHSEEEDAPDGKSFHVLSMPCRSSKATKFIQVLDGEVEEFISLTKKYNAYKRYPRKPHPTNKTTQLNRLPSPSVALDWHDPEQFNRLPAFICAKYIKSRIALPLEPTMNHKEDWQSLKMSEEEFMKEYGNDVRALYHFPTEEQIEAMKNGVVPDSDSSDEGNDDDFASEDEAAQEPGFEDIYNDDDYDDEEQDDGSDATGVDEREEEMAADDEETNEFQSTEAQGEEMATDDEETNESQSTAMQGDEAPTNLDSSEMDFESAVETNEDTEMDSDDDL</sequence>
<evidence type="ECO:0000256" key="1">
    <source>
        <dbReference type="SAM" id="MobiDB-lite"/>
    </source>
</evidence>
<feature type="compositionally biased region" description="Acidic residues" evidence="1">
    <location>
        <begin position="450"/>
        <end position="490"/>
    </location>
</feature>
<dbReference type="EMBL" id="ML769394">
    <property type="protein sequence ID" value="KAE9407724.1"/>
    <property type="molecule type" value="Genomic_DNA"/>
</dbReference>
<feature type="region of interest" description="Disordered" evidence="1">
    <location>
        <begin position="1"/>
        <end position="68"/>
    </location>
</feature>
<protein>
    <submittedName>
        <fullName evidence="2">Uncharacterized protein</fullName>
    </submittedName>
</protein>
<feature type="compositionally biased region" description="Acidic residues" evidence="1">
    <location>
        <begin position="549"/>
        <end position="571"/>
    </location>
</feature>